<keyword evidence="2 4" id="KW-0863">Zinc-finger</keyword>
<gene>
    <name evidence="7" type="ORF">AXF42_Ash017936</name>
</gene>
<organism evidence="7 8">
    <name type="scientific">Apostasia shenzhenica</name>
    <dbReference type="NCBI Taxonomy" id="1088818"/>
    <lineage>
        <taxon>Eukaryota</taxon>
        <taxon>Viridiplantae</taxon>
        <taxon>Streptophyta</taxon>
        <taxon>Embryophyta</taxon>
        <taxon>Tracheophyta</taxon>
        <taxon>Spermatophyta</taxon>
        <taxon>Magnoliopsida</taxon>
        <taxon>Liliopsida</taxon>
        <taxon>Asparagales</taxon>
        <taxon>Orchidaceae</taxon>
        <taxon>Apostasioideae</taxon>
        <taxon>Apostasia</taxon>
    </lineage>
</organism>
<dbReference type="InterPro" id="IPR025829">
    <property type="entry name" value="Zn_knuckle_CX2CX3GHX4C"/>
</dbReference>
<keyword evidence="1" id="KW-0479">Metal-binding</keyword>
<dbReference type="AlphaFoldDB" id="A0A2I0AYA5"/>
<dbReference type="PROSITE" id="PS50158">
    <property type="entry name" value="ZF_CCHC"/>
    <property type="match status" value="1"/>
</dbReference>
<evidence type="ECO:0000256" key="2">
    <source>
        <dbReference type="ARBA" id="ARBA00022771"/>
    </source>
</evidence>
<sequence>MKIRSRERKKRRYEQVKRQNGSSEKKRKEEVMPTDNGVKCQSCGGHHPTFKCRKSTRACFRCGNKDHFIKDCPMNPKQDSNSRPQTQAQVFSLSDSIITGTI</sequence>
<evidence type="ECO:0000256" key="4">
    <source>
        <dbReference type="PROSITE-ProRule" id="PRU00047"/>
    </source>
</evidence>
<dbReference type="OrthoDB" id="106784at2759"/>
<feature type="region of interest" description="Disordered" evidence="5">
    <location>
        <begin position="1"/>
        <end position="38"/>
    </location>
</feature>
<dbReference type="GO" id="GO:0003676">
    <property type="term" value="F:nucleic acid binding"/>
    <property type="evidence" value="ECO:0007669"/>
    <property type="project" value="InterPro"/>
</dbReference>
<dbReference type="Proteomes" id="UP000236161">
    <property type="component" value="Unassembled WGS sequence"/>
</dbReference>
<protein>
    <recommendedName>
        <fullName evidence="6">CCHC-type domain-containing protein</fullName>
    </recommendedName>
</protein>
<evidence type="ECO:0000256" key="1">
    <source>
        <dbReference type="ARBA" id="ARBA00022723"/>
    </source>
</evidence>
<dbReference type="Gene3D" id="4.10.60.10">
    <property type="entry name" value="Zinc finger, CCHC-type"/>
    <property type="match status" value="1"/>
</dbReference>
<evidence type="ECO:0000259" key="6">
    <source>
        <dbReference type="PROSITE" id="PS50158"/>
    </source>
</evidence>
<accession>A0A2I0AYA5</accession>
<dbReference type="InterPro" id="IPR001878">
    <property type="entry name" value="Znf_CCHC"/>
</dbReference>
<feature type="compositionally biased region" description="Basic and acidic residues" evidence="5">
    <location>
        <begin position="13"/>
        <end position="31"/>
    </location>
</feature>
<dbReference type="EMBL" id="KZ451937">
    <property type="protein sequence ID" value="PKA60530.1"/>
    <property type="molecule type" value="Genomic_DNA"/>
</dbReference>
<keyword evidence="8" id="KW-1185">Reference proteome</keyword>
<proteinExistence type="predicted"/>
<evidence type="ECO:0000256" key="3">
    <source>
        <dbReference type="ARBA" id="ARBA00022833"/>
    </source>
</evidence>
<feature type="domain" description="CCHC-type" evidence="6">
    <location>
        <begin position="59"/>
        <end position="73"/>
    </location>
</feature>
<feature type="compositionally biased region" description="Basic residues" evidence="5">
    <location>
        <begin position="1"/>
        <end position="12"/>
    </location>
</feature>
<dbReference type="SMART" id="SM00343">
    <property type="entry name" value="ZnF_C2HC"/>
    <property type="match status" value="1"/>
</dbReference>
<dbReference type="GO" id="GO:0008270">
    <property type="term" value="F:zinc ion binding"/>
    <property type="evidence" value="ECO:0007669"/>
    <property type="project" value="UniProtKB-KW"/>
</dbReference>
<evidence type="ECO:0000313" key="8">
    <source>
        <dbReference type="Proteomes" id="UP000236161"/>
    </source>
</evidence>
<name>A0A2I0AYA5_9ASPA</name>
<reference evidence="7 8" key="1">
    <citation type="journal article" date="2017" name="Nature">
        <title>The Apostasia genome and the evolution of orchids.</title>
        <authorList>
            <person name="Zhang G.Q."/>
            <person name="Liu K.W."/>
            <person name="Li Z."/>
            <person name="Lohaus R."/>
            <person name="Hsiao Y.Y."/>
            <person name="Niu S.C."/>
            <person name="Wang J.Y."/>
            <person name="Lin Y.C."/>
            <person name="Xu Q."/>
            <person name="Chen L.J."/>
            <person name="Yoshida K."/>
            <person name="Fujiwara S."/>
            <person name="Wang Z.W."/>
            <person name="Zhang Y.Q."/>
            <person name="Mitsuda N."/>
            <person name="Wang M."/>
            <person name="Liu G.H."/>
            <person name="Pecoraro L."/>
            <person name="Huang H.X."/>
            <person name="Xiao X.J."/>
            <person name="Lin M."/>
            <person name="Wu X.Y."/>
            <person name="Wu W.L."/>
            <person name="Chen Y.Y."/>
            <person name="Chang S.B."/>
            <person name="Sakamoto S."/>
            <person name="Ohme-Takagi M."/>
            <person name="Yagi M."/>
            <person name="Zeng S.J."/>
            <person name="Shen C.Y."/>
            <person name="Yeh C.M."/>
            <person name="Luo Y.B."/>
            <person name="Tsai W.C."/>
            <person name="Van de Peer Y."/>
            <person name="Liu Z.J."/>
        </authorList>
    </citation>
    <scope>NUCLEOTIDE SEQUENCE [LARGE SCALE GENOMIC DNA]</scope>
    <source>
        <strain evidence="8">cv. Shenzhen</strain>
        <tissue evidence="7">Stem</tissue>
    </source>
</reference>
<evidence type="ECO:0000256" key="5">
    <source>
        <dbReference type="SAM" id="MobiDB-lite"/>
    </source>
</evidence>
<dbReference type="InterPro" id="IPR036875">
    <property type="entry name" value="Znf_CCHC_sf"/>
</dbReference>
<keyword evidence="3" id="KW-0862">Zinc</keyword>
<dbReference type="SUPFAM" id="SSF57756">
    <property type="entry name" value="Retrovirus zinc finger-like domains"/>
    <property type="match status" value="1"/>
</dbReference>
<dbReference type="Pfam" id="PF13696">
    <property type="entry name" value="zf-CCHC_2"/>
    <property type="match status" value="1"/>
</dbReference>
<evidence type="ECO:0000313" key="7">
    <source>
        <dbReference type="EMBL" id="PKA60530.1"/>
    </source>
</evidence>